<evidence type="ECO:0000313" key="2">
    <source>
        <dbReference type="EMBL" id="SFN18385.1"/>
    </source>
</evidence>
<evidence type="ECO:0000256" key="1">
    <source>
        <dbReference type="SAM" id="Phobius"/>
    </source>
</evidence>
<feature type="transmembrane region" description="Helical" evidence="1">
    <location>
        <begin position="71"/>
        <end position="96"/>
    </location>
</feature>
<keyword evidence="1" id="KW-0812">Transmembrane</keyword>
<protein>
    <recommendedName>
        <fullName evidence="4">Glycosyltransferase RgtA/B/C/D-like domain-containing protein</fullName>
    </recommendedName>
</protein>
<feature type="transmembrane region" description="Helical" evidence="1">
    <location>
        <begin position="298"/>
        <end position="316"/>
    </location>
</feature>
<name>A0A1I4WY78_9NEIS</name>
<feature type="transmembrane region" description="Helical" evidence="1">
    <location>
        <begin position="108"/>
        <end position="126"/>
    </location>
</feature>
<feature type="transmembrane region" description="Helical" evidence="1">
    <location>
        <begin position="206"/>
        <end position="226"/>
    </location>
</feature>
<feature type="transmembrane region" description="Helical" evidence="1">
    <location>
        <begin position="132"/>
        <end position="152"/>
    </location>
</feature>
<feature type="transmembrane region" description="Helical" evidence="1">
    <location>
        <begin position="7"/>
        <end position="25"/>
    </location>
</feature>
<evidence type="ECO:0000313" key="3">
    <source>
        <dbReference type="Proteomes" id="UP000242869"/>
    </source>
</evidence>
<dbReference type="AlphaFoldDB" id="A0A1I4WY78"/>
<accession>A0A1I4WY78</accession>
<feature type="transmembrane region" description="Helical" evidence="1">
    <location>
        <begin position="233"/>
        <end position="252"/>
    </location>
</feature>
<dbReference type="Proteomes" id="UP000242869">
    <property type="component" value="Unassembled WGS sequence"/>
</dbReference>
<dbReference type="EMBL" id="FOVE01000004">
    <property type="protein sequence ID" value="SFN18385.1"/>
    <property type="molecule type" value="Genomic_DNA"/>
</dbReference>
<feature type="transmembrane region" description="Helical" evidence="1">
    <location>
        <begin position="159"/>
        <end position="186"/>
    </location>
</feature>
<proteinExistence type="predicted"/>
<organism evidence="2 3">
    <name type="scientific">Formivibrio citricus</name>
    <dbReference type="NCBI Taxonomy" id="83765"/>
    <lineage>
        <taxon>Bacteria</taxon>
        <taxon>Pseudomonadati</taxon>
        <taxon>Pseudomonadota</taxon>
        <taxon>Betaproteobacteria</taxon>
        <taxon>Neisseriales</taxon>
        <taxon>Chitinibacteraceae</taxon>
        <taxon>Formivibrio</taxon>
    </lineage>
</organism>
<feature type="transmembrane region" description="Helical" evidence="1">
    <location>
        <begin position="258"/>
        <end position="286"/>
    </location>
</feature>
<keyword evidence="1" id="KW-1133">Transmembrane helix</keyword>
<evidence type="ECO:0008006" key="4">
    <source>
        <dbReference type="Google" id="ProtNLM"/>
    </source>
</evidence>
<gene>
    <name evidence="2" type="ORF">SAMN05660284_00789</name>
</gene>
<reference evidence="3" key="1">
    <citation type="submission" date="2016-10" db="EMBL/GenBank/DDBJ databases">
        <authorList>
            <person name="Varghese N."/>
            <person name="Submissions S."/>
        </authorList>
    </citation>
    <scope>NUCLEOTIDE SEQUENCE [LARGE SCALE GENOMIC DNA]</scope>
    <source>
        <strain evidence="3">DSM 6150</strain>
    </source>
</reference>
<dbReference type="OrthoDB" id="9049988at2"/>
<dbReference type="STRING" id="83765.SAMN05660284_00789"/>
<sequence length="526" mass="57815">MPAAPQFIAWFLALFAVTQVPLYWVQHPDIMDFPNHLARMHVLMHWSESGILQRYYALRPFQMGTNLAMDIVVPLLAGWMGAALALKLFASFATLLVSSGAVALGRAVTGRVSYLLLGVLLFAHNAMFQMGLFNYLFGLGLAFWLLAAWICARHRAGFWLWMAFAAGCVLIYFCHLSALGVYAVGVLGYELGCARARRGLIGRSTWQAPFLALLQFIPVALLHLLVSNSAGSYVPVPFTGSWLQAALVWFAHKATILALSPSICISGYVLGQSVFGFLLVFALYVGFRERILKLAMPVRWMAGMLALAIIVLPHAGFGSNMVDIRLIPALGLMVWCGLEVGENTRLRPKVVLGVIAVAVALISAETAREWVSRDTQYQRIRTALARISEGATVASVVLDGRSESLSISPHAGAWSIIDRAAFLSNFYIWPFQPFRVAYQIPYVPLAALARTDAPGTSPPTYERLKSHYDYILIFGGNEAKRMRYSPNAEAVFISQSVRLLRTNSHVQTHIGLPANGVTGRPERGAE</sequence>
<keyword evidence="1" id="KW-0472">Membrane</keyword>
<dbReference type="RefSeq" id="WP_091191640.1">
    <property type="nucleotide sequence ID" value="NZ_FOVE01000004.1"/>
</dbReference>
<keyword evidence="3" id="KW-1185">Reference proteome</keyword>